<dbReference type="AlphaFoldDB" id="A0A0W0FK52"/>
<dbReference type="Proteomes" id="UP000054988">
    <property type="component" value="Unassembled WGS sequence"/>
</dbReference>
<gene>
    <name evidence="1" type="ORF">WG66_10719</name>
</gene>
<protein>
    <submittedName>
        <fullName evidence="1">Uncharacterized protein</fullName>
    </submittedName>
</protein>
<organism evidence="1 2">
    <name type="scientific">Moniliophthora roreri</name>
    <name type="common">Frosty pod rot fungus</name>
    <name type="synonym">Monilia roreri</name>
    <dbReference type="NCBI Taxonomy" id="221103"/>
    <lineage>
        <taxon>Eukaryota</taxon>
        <taxon>Fungi</taxon>
        <taxon>Dikarya</taxon>
        <taxon>Basidiomycota</taxon>
        <taxon>Agaricomycotina</taxon>
        <taxon>Agaricomycetes</taxon>
        <taxon>Agaricomycetidae</taxon>
        <taxon>Agaricales</taxon>
        <taxon>Marasmiineae</taxon>
        <taxon>Marasmiaceae</taxon>
        <taxon>Moniliophthora</taxon>
    </lineage>
</organism>
<dbReference type="EMBL" id="LATX01001888">
    <property type="protein sequence ID" value="KTB36705.1"/>
    <property type="molecule type" value="Genomic_DNA"/>
</dbReference>
<sequence length="29" mass="3255">MSGSHMIADFLWCMLLLYLSRAAGRVVRG</sequence>
<accession>A0A0W0FK52</accession>
<reference evidence="1 2" key="1">
    <citation type="submission" date="2015-12" db="EMBL/GenBank/DDBJ databases">
        <title>Draft genome sequence of Moniliophthora roreri, the causal agent of frosty pod rot of cacao.</title>
        <authorList>
            <person name="Aime M.C."/>
            <person name="Diaz-Valderrama J.R."/>
            <person name="Kijpornyongpan T."/>
            <person name="Phillips-Mora W."/>
        </authorList>
    </citation>
    <scope>NUCLEOTIDE SEQUENCE [LARGE SCALE GENOMIC DNA]</scope>
    <source>
        <strain evidence="1 2">MCA 2952</strain>
    </source>
</reference>
<proteinExistence type="predicted"/>
<evidence type="ECO:0000313" key="1">
    <source>
        <dbReference type="EMBL" id="KTB36705.1"/>
    </source>
</evidence>
<name>A0A0W0FK52_MONRR</name>
<evidence type="ECO:0000313" key="2">
    <source>
        <dbReference type="Proteomes" id="UP000054988"/>
    </source>
</evidence>
<comment type="caution">
    <text evidence="1">The sequence shown here is derived from an EMBL/GenBank/DDBJ whole genome shotgun (WGS) entry which is preliminary data.</text>
</comment>